<dbReference type="EMBL" id="GBRH01251359">
    <property type="protein sequence ID" value="JAD46536.1"/>
    <property type="molecule type" value="Transcribed_RNA"/>
</dbReference>
<proteinExistence type="predicted"/>
<reference evidence="1" key="2">
    <citation type="journal article" date="2015" name="Data Brief">
        <title>Shoot transcriptome of the giant reed, Arundo donax.</title>
        <authorList>
            <person name="Barrero R.A."/>
            <person name="Guerrero F.D."/>
            <person name="Moolhuijzen P."/>
            <person name="Goolsby J.A."/>
            <person name="Tidwell J."/>
            <person name="Bellgard S.E."/>
            <person name="Bellgard M.I."/>
        </authorList>
    </citation>
    <scope>NUCLEOTIDE SEQUENCE</scope>
    <source>
        <tissue evidence="1">Shoot tissue taken approximately 20 cm above the soil surface</tissue>
    </source>
</reference>
<name>A0A0A9A620_ARUDO</name>
<accession>A0A0A9A620</accession>
<protein>
    <submittedName>
        <fullName evidence="1">Uncharacterized protein</fullName>
    </submittedName>
</protein>
<reference evidence="1" key="1">
    <citation type="submission" date="2014-09" db="EMBL/GenBank/DDBJ databases">
        <authorList>
            <person name="Magalhaes I.L.F."/>
            <person name="Oliveira U."/>
            <person name="Santos F.R."/>
            <person name="Vidigal T.H.D.A."/>
            <person name="Brescovit A.D."/>
            <person name="Santos A.J."/>
        </authorList>
    </citation>
    <scope>NUCLEOTIDE SEQUENCE</scope>
    <source>
        <tissue evidence="1">Shoot tissue taken approximately 20 cm above the soil surface</tissue>
    </source>
</reference>
<organism evidence="1">
    <name type="scientific">Arundo donax</name>
    <name type="common">Giant reed</name>
    <name type="synonym">Donax arundinaceus</name>
    <dbReference type="NCBI Taxonomy" id="35708"/>
    <lineage>
        <taxon>Eukaryota</taxon>
        <taxon>Viridiplantae</taxon>
        <taxon>Streptophyta</taxon>
        <taxon>Embryophyta</taxon>
        <taxon>Tracheophyta</taxon>
        <taxon>Spermatophyta</taxon>
        <taxon>Magnoliopsida</taxon>
        <taxon>Liliopsida</taxon>
        <taxon>Poales</taxon>
        <taxon>Poaceae</taxon>
        <taxon>PACMAD clade</taxon>
        <taxon>Arundinoideae</taxon>
        <taxon>Arundineae</taxon>
        <taxon>Arundo</taxon>
    </lineage>
</organism>
<evidence type="ECO:0000313" key="1">
    <source>
        <dbReference type="EMBL" id="JAD46536.1"/>
    </source>
</evidence>
<sequence length="12" mass="1262">MVGFAALSLFCC</sequence>